<feature type="compositionally biased region" description="Basic residues" evidence="1">
    <location>
        <begin position="7"/>
        <end position="28"/>
    </location>
</feature>
<dbReference type="Proteomes" id="UP001159363">
    <property type="component" value="Chromosome 3"/>
</dbReference>
<evidence type="ECO:0000313" key="2">
    <source>
        <dbReference type="EMBL" id="KAJ8889173.1"/>
    </source>
</evidence>
<accession>A0ABQ9HXS0</accession>
<reference evidence="2 3" key="1">
    <citation type="submission" date="2023-02" db="EMBL/GenBank/DDBJ databases">
        <title>LHISI_Scaffold_Assembly.</title>
        <authorList>
            <person name="Stuart O.P."/>
            <person name="Cleave R."/>
            <person name="Magrath M.J.L."/>
            <person name="Mikheyev A.S."/>
        </authorList>
    </citation>
    <scope>NUCLEOTIDE SEQUENCE [LARGE SCALE GENOMIC DNA]</scope>
    <source>
        <strain evidence="2">Daus_M_001</strain>
        <tissue evidence="2">Leg muscle</tissue>
    </source>
</reference>
<dbReference type="EMBL" id="JARBHB010000003">
    <property type="protein sequence ID" value="KAJ8889173.1"/>
    <property type="molecule type" value="Genomic_DNA"/>
</dbReference>
<proteinExistence type="predicted"/>
<gene>
    <name evidence="2" type="ORF">PR048_008667</name>
</gene>
<comment type="caution">
    <text evidence="2">The sequence shown here is derived from an EMBL/GenBank/DDBJ whole genome shotgun (WGS) entry which is preliminary data.</text>
</comment>
<sequence length="352" mass="40461">MCIGKNQSKKRRGFTSRKMKSKRSKNRNKPPQNMATKTTKYPQYKQDDLFRAVKLVRENNFSIYKVSKECMVSWSILKYFICKSQNEDDLQSLPKLGKPFALSAELEQRLLKYIITMQELGFGFSVTVIRKAAYRLTVSSGNKHPFIEEEQAAGYQIILQLTDRLWQTEILNYIYENLEYLLVNLGIGDRPDHIWNCNETGLSYVVKPSNTVTSIVRKYVYKRSYADREESHTLLGCVSASDQWIPLLTIFKGVRMSDDLQKDTIPGTVVKLSPKGWISVYHPFKLAWGKSLNNYMVKNPNQKSNRTNSHALMKPAFFSAFNPENILSSLKKTGISPLDRDVIPGEPIIHPD</sequence>
<keyword evidence="3" id="KW-1185">Reference proteome</keyword>
<evidence type="ECO:0000313" key="3">
    <source>
        <dbReference type="Proteomes" id="UP001159363"/>
    </source>
</evidence>
<evidence type="ECO:0000256" key="1">
    <source>
        <dbReference type="SAM" id="MobiDB-lite"/>
    </source>
</evidence>
<evidence type="ECO:0008006" key="4">
    <source>
        <dbReference type="Google" id="ProtNLM"/>
    </source>
</evidence>
<protein>
    <recommendedName>
        <fullName evidence="4">HTH psq-type domain-containing protein</fullName>
    </recommendedName>
</protein>
<organism evidence="2 3">
    <name type="scientific">Dryococelus australis</name>
    <dbReference type="NCBI Taxonomy" id="614101"/>
    <lineage>
        <taxon>Eukaryota</taxon>
        <taxon>Metazoa</taxon>
        <taxon>Ecdysozoa</taxon>
        <taxon>Arthropoda</taxon>
        <taxon>Hexapoda</taxon>
        <taxon>Insecta</taxon>
        <taxon>Pterygota</taxon>
        <taxon>Neoptera</taxon>
        <taxon>Polyneoptera</taxon>
        <taxon>Phasmatodea</taxon>
        <taxon>Verophasmatodea</taxon>
        <taxon>Anareolatae</taxon>
        <taxon>Phasmatidae</taxon>
        <taxon>Eurycanthinae</taxon>
        <taxon>Dryococelus</taxon>
    </lineage>
</organism>
<name>A0ABQ9HXS0_9NEOP</name>
<feature type="region of interest" description="Disordered" evidence="1">
    <location>
        <begin position="1"/>
        <end position="38"/>
    </location>
</feature>